<feature type="transmembrane region" description="Helical" evidence="7">
    <location>
        <begin position="920"/>
        <end position="939"/>
    </location>
</feature>
<feature type="transmembrane region" description="Helical" evidence="7">
    <location>
        <begin position="307"/>
        <end position="330"/>
    </location>
</feature>
<feature type="transmembrane region" description="Helical" evidence="7">
    <location>
        <begin position="989"/>
        <end position="1015"/>
    </location>
</feature>
<comment type="similarity">
    <text evidence="2">Belongs to the resistance-nodulation-cell division (RND) (TC 2.A.6) family. MmpL subfamily.</text>
</comment>
<evidence type="ECO:0000313" key="9">
    <source>
        <dbReference type="EMBL" id="GGD90706.1"/>
    </source>
</evidence>
<feature type="transmembrane region" description="Helical" evidence="7">
    <location>
        <begin position="858"/>
        <end position="877"/>
    </location>
</feature>
<evidence type="ECO:0000256" key="2">
    <source>
        <dbReference type="ARBA" id="ARBA00010157"/>
    </source>
</evidence>
<dbReference type="PANTHER" id="PTHR33406">
    <property type="entry name" value="MEMBRANE PROTEIN MJ1562-RELATED"/>
    <property type="match status" value="1"/>
</dbReference>
<accession>A0A916ZEX4</accession>
<name>A0A916ZEX4_9BACL</name>
<reference evidence="9" key="2">
    <citation type="submission" date="2020-09" db="EMBL/GenBank/DDBJ databases">
        <authorList>
            <person name="Sun Q."/>
            <person name="Zhou Y."/>
        </authorList>
    </citation>
    <scope>NUCLEOTIDE SEQUENCE</scope>
    <source>
        <strain evidence="9">CGMCC 1.15178</strain>
    </source>
</reference>
<evidence type="ECO:0000256" key="6">
    <source>
        <dbReference type="ARBA" id="ARBA00023136"/>
    </source>
</evidence>
<dbReference type="PROSITE" id="PS50156">
    <property type="entry name" value="SSD"/>
    <property type="match status" value="1"/>
</dbReference>
<dbReference type="InterPro" id="IPR004869">
    <property type="entry name" value="MMPL_dom"/>
</dbReference>
<dbReference type="RefSeq" id="WP_188997380.1">
    <property type="nucleotide sequence ID" value="NZ_BMHP01000005.1"/>
</dbReference>
<dbReference type="EMBL" id="BMHP01000005">
    <property type="protein sequence ID" value="GGD90706.1"/>
    <property type="molecule type" value="Genomic_DNA"/>
</dbReference>
<sequence length="1034" mass="110454">MQKMIKWRWILLIVWLVATVLLTVFQPDVNAILQERGQDPLSDSSPSKKAALILKEMTGTTGTSDIIVFHNENKLSDEDMKGIEAGIENMKAHQKELGFDELLDPFTLPDAKSSLVSEDGTTLMASFSLNKNGREVDLIQEQFDDVLKDVKVTYYLSGEDFIQNDYIKASTAGVEKSAVLTVIFILAVLIIMFRSVIIPFVSLAAVGITYLCSMGIAAQIIDKLNFPVTSVTQMLLVLILFGIGTDYNILLFNRFKEELSHGRTIDDAIIHTYRTAGKTILYSILTVFIAFAALSFSNFGIYKSANVVAIGTVILLLEIVTLTPFLMKVLGTKLFWPSKNVAAGHKESRFWASLTAISVKHPVVVTLVTVALMIPAVMFSSQKLSFDQLGELGDGYPSTKGFNIVAEHFSKGQALPTTVVIKDGNALNTNEALGVVDKLTGKLKGIEGIKQVVSVTQPQGEEIDEFYISSQTQSVTEGITASKDGVDQIHDGLQQMQDGLQSPDFSDVEQLVTGTGAVQEGYVQITDALGKVASGMSQGADGAGELKQGITSLKAGLKTVAANTAKLSDGLSALQGGYKSLADGYSKLEGQIPGIQQGLGGMNGLISGLGAKYSELGEDQDYLTLKKTGTELETGIAQLGGGLKELNKSYVKLNASMNQSAGGLKQISTAQSQMVAGLAALENGAGKLTTGLKEGSSGSKEIAANMKKLNAALADVKDGQQQLNSGLSQLSGGMEQLKDGLGQSGNGLGDISDGLGKTGEFLTQLQSSRTFFIPREALESEDFNKAVDNFMSKDRKTTKLLVILDNDPYSPAAMDTIEQINQELATSLSGTVLADAQYGAAGPSSTTYDTNKVQLESFNGTAVIVIIGVFLVLLLVIRSVLPAIYIILSLIASYYVAMTATNIVTHYIIGVDGVSSFVPFFSFIVIIAVGVDYSIFLMMRYKEEGVMDPGAAIVQAAKHIGGVIISAMVILGGTFATLIPSGLVLLVELASAVIVGLVVLCYVFLPMLLPALLVLPDARNRKKAKDEGKPLRMQ</sequence>
<dbReference type="Gene3D" id="1.10.287.950">
    <property type="entry name" value="Methyl-accepting chemotaxis protein"/>
    <property type="match status" value="2"/>
</dbReference>
<feature type="transmembrane region" description="Helical" evidence="7">
    <location>
        <begin position="350"/>
        <end position="379"/>
    </location>
</feature>
<dbReference type="NCBIfam" id="TIGR03057">
    <property type="entry name" value="xxxLxxG_by_4"/>
    <property type="match status" value="1"/>
</dbReference>
<feature type="transmembrane region" description="Helical" evidence="7">
    <location>
        <begin position="200"/>
        <end position="221"/>
    </location>
</feature>
<dbReference type="SUPFAM" id="SSF58104">
    <property type="entry name" value="Methyl-accepting chemotaxis protein (MCP) signaling domain"/>
    <property type="match status" value="1"/>
</dbReference>
<evidence type="ECO:0000256" key="5">
    <source>
        <dbReference type="ARBA" id="ARBA00022989"/>
    </source>
</evidence>
<feature type="transmembrane region" description="Helical" evidence="7">
    <location>
        <begin position="280"/>
        <end position="301"/>
    </location>
</feature>
<feature type="transmembrane region" description="Helical" evidence="7">
    <location>
        <begin position="884"/>
        <end position="908"/>
    </location>
</feature>
<gene>
    <name evidence="9" type="ORF">GCM10010911_56720</name>
</gene>
<keyword evidence="5 7" id="KW-1133">Transmembrane helix</keyword>
<evidence type="ECO:0000256" key="1">
    <source>
        <dbReference type="ARBA" id="ARBA00004651"/>
    </source>
</evidence>
<proteinExistence type="inferred from homology"/>
<organism evidence="9 10">
    <name type="scientific">Paenibacillus nasutitermitis</name>
    <dbReference type="NCBI Taxonomy" id="1652958"/>
    <lineage>
        <taxon>Bacteria</taxon>
        <taxon>Bacillati</taxon>
        <taxon>Bacillota</taxon>
        <taxon>Bacilli</taxon>
        <taxon>Bacillales</taxon>
        <taxon>Paenibacillaceae</taxon>
        <taxon>Paenibacillus</taxon>
    </lineage>
</organism>
<dbReference type="Proteomes" id="UP000612456">
    <property type="component" value="Unassembled WGS sequence"/>
</dbReference>
<dbReference type="PANTHER" id="PTHR33406:SF6">
    <property type="entry name" value="MEMBRANE PROTEIN YDGH-RELATED"/>
    <property type="match status" value="1"/>
</dbReference>
<feature type="domain" description="SSD" evidence="8">
    <location>
        <begin position="198"/>
        <end position="332"/>
    </location>
</feature>
<evidence type="ECO:0000256" key="7">
    <source>
        <dbReference type="SAM" id="Phobius"/>
    </source>
</evidence>
<dbReference type="InterPro" id="IPR023908">
    <property type="entry name" value="xxxLxxG_rpt"/>
</dbReference>
<keyword evidence="3" id="KW-1003">Cell membrane</keyword>
<dbReference type="SUPFAM" id="SSF82866">
    <property type="entry name" value="Multidrug efflux transporter AcrB transmembrane domain"/>
    <property type="match status" value="2"/>
</dbReference>
<dbReference type="Gene3D" id="1.20.1640.10">
    <property type="entry name" value="Multidrug efflux transporter AcrB transmembrane domain"/>
    <property type="match status" value="2"/>
</dbReference>
<feature type="transmembrane region" description="Helical" evidence="7">
    <location>
        <begin position="960"/>
        <end position="983"/>
    </location>
</feature>
<feature type="transmembrane region" description="Helical" evidence="7">
    <location>
        <begin position="177"/>
        <end position="193"/>
    </location>
</feature>
<evidence type="ECO:0000256" key="3">
    <source>
        <dbReference type="ARBA" id="ARBA00022475"/>
    </source>
</evidence>
<comment type="subcellular location">
    <subcellularLocation>
        <location evidence="1">Cell membrane</location>
        <topology evidence="1">Multi-pass membrane protein</topology>
    </subcellularLocation>
</comment>
<dbReference type="GO" id="GO:0005886">
    <property type="term" value="C:plasma membrane"/>
    <property type="evidence" value="ECO:0007669"/>
    <property type="project" value="UniProtKB-SubCell"/>
</dbReference>
<evidence type="ECO:0000313" key="10">
    <source>
        <dbReference type="Proteomes" id="UP000612456"/>
    </source>
</evidence>
<dbReference type="InterPro" id="IPR050545">
    <property type="entry name" value="Mycobact_MmpL"/>
</dbReference>
<dbReference type="AlphaFoldDB" id="A0A916ZEX4"/>
<evidence type="ECO:0000256" key="4">
    <source>
        <dbReference type="ARBA" id="ARBA00022692"/>
    </source>
</evidence>
<dbReference type="InterPro" id="IPR000731">
    <property type="entry name" value="SSD"/>
</dbReference>
<keyword evidence="10" id="KW-1185">Reference proteome</keyword>
<keyword evidence="6 7" id="KW-0472">Membrane</keyword>
<protein>
    <submittedName>
        <fullName evidence="9">Membrane protein</fullName>
    </submittedName>
</protein>
<reference evidence="9" key="1">
    <citation type="journal article" date="2014" name="Int. J. Syst. Evol. Microbiol.">
        <title>Complete genome sequence of Corynebacterium casei LMG S-19264T (=DSM 44701T), isolated from a smear-ripened cheese.</title>
        <authorList>
            <consortium name="US DOE Joint Genome Institute (JGI-PGF)"/>
            <person name="Walter F."/>
            <person name="Albersmeier A."/>
            <person name="Kalinowski J."/>
            <person name="Ruckert C."/>
        </authorList>
    </citation>
    <scope>NUCLEOTIDE SEQUENCE</scope>
    <source>
        <strain evidence="9">CGMCC 1.15178</strain>
    </source>
</reference>
<comment type="caution">
    <text evidence="9">The sequence shown here is derived from an EMBL/GenBank/DDBJ whole genome shotgun (WGS) entry which is preliminary data.</text>
</comment>
<feature type="transmembrane region" description="Helical" evidence="7">
    <location>
        <begin position="233"/>
        <end position="253"/>
    </location>
</feature>
<evidence type="ECO:0000259" key="8">
    <source>
        <dbReference type="PROSITE" id="PS50156"/>
    </source>
</evidence>
<dbReference type="Pfam" id="PF03176">
    <property type="entry name" value="MMPL"/>
    <property type="match status" value="2"/>
</dbReference>
<keyword evidence="4 7" id="KW-0812">Transmembrane</keyword>